<keyword evidence="9" id="KW-0028">Amino-acid biosynthesis</keyword>
<evidence type="ECO:0000256" key="6">
    <source>
        <dbReference type="ARBA" id="ARBA00022898"/>
    </source>
</evidence>
<keyword evidence="7 9" id="KW-0368">Histidine biosynthesis</keyword>
<dbReference type="HOGENOM" id="CLU_017584_3_0_9"/>
<gene>
    <name evidence="9" type="primary">hisC</name>
    <name evidence="11" type="ORF">PSTEL_11200</name>
</gene>
<keyword evidence="4 9" id="KW-0032">Aminotransferase</keyword>
<dbReference type="EMBL" id="CP009286">
    <property type="protein sequence ID" value="AIQ63565.1"/>
    <property type="molecule type" value="Genomic_DNA"/>
</dbReference>
<proteinExistence type="inferred from homology"/>
<evidence type="ECO:0000256" key="9">
    <source>
        <dbReference type="HAMAP-Rule" id="MF_01023"/>
    </source>
</evidence>
<comment type="subunit">
    <text evidence="3 9">Homodimer.</text>
</comment>
<dbReference type="OrthoDB" id="9813612at2"/>
<reference evidence="11 12" key="1">
    <citation type="submission" date="2014-08" db="EMBL/GenBank/DDBJ databases">
        <title>Comparative genomics of the Paenibacillus odorifer group.</title>
        <authorList>
            <person name="den Bakker H.C."/>
            <person name="Tsai Y.-C."/>
            <person name="Martin N."/>
            <person name="Korlach J."/>
            <person name="Wiedmann M."/>
        </authorList>
    </citation>
    <scope>NUCLEOTIDE SEQUENCE [LARGE SCALE GENOMIC DNA]</scope>
    <source>
        <strain evidence="11 12">DSM 14472</strain>
    </source>
</reference>
<dbReference type="GO" id="GO:0004400">
    <property type="term" value="F:histidinol-phosphate transaminase activity"/>
    <property type="evidence" value="ECO:0007669"/>
    <property type="project" value="UniProtKB-UniRule"/>
</dbReference>
<dbReference type="InterPro" id="IPR015421">
    <property type="entry name" value="PyrdxlP-dep_Trfase_major"/>
</dbReference>
<sequence>MNKYWSETIKGIIPYVPGEQPRTGRLVKLNTNENPYPPSEAVLEAMKSAVTERLKLYPDPNCTLLRQAAASYYGTSPEMVFAGNGSDEILAFCYKAFFDPGDWLLIPDITYNFYEVYADLFGISYQTIPLTPEFEVSVQAFAEPCDGIILANPNAPTGKALPLIEIEALAKNHPEAVVIVDEAYVDFGGESAIPLLPFYDNLLVIRTFSKSRSLAGLRIGLAFGHPDLIEALIRVRDCVNCFTVDWIAQAGAIASLRDETTFRSNLASIVNTRSKATSLLRAAGFEVIASSTNFLMASYPGLPAKGLYEALRSRNIFVRFFPKPRIDQYLRITVGTDEDMSILLDALTDLT</sequence>
<dbReference type="RefSeq" id="WP_038695196.1">
    <property type="nucleotide sequence ID" value="NZ_CP009286.1"/>
</dbReference>
<dbReference type="InterPro" id="IPR050106">
    <property type="entry name" value="HistidinolP_aminotransfase"/>
</dbReference>
<comment type="similarity">
    <text evidence="9">Belongs to the class-II pyridoxal-phosphate-dependent aminotransferase family. Histidinol-phosphate aminotransferase subfamily.</text>
</comment>
<dbReference type="Proteomes" id="UP000029507">
    <property type="component" value="Chromosome"/>
</dbReference>
<dbReference type="UniPathway" id="UPA00031">
    <property type="reaction ID" value="UER00012"/>
</dbReference>
<dbReference type="NCBIfam" id="TIGR01141">
    <property type="entry name" value="hisC"/>
    <property type="match status" value="1"/>
</dbReference>
<dbReference type="Pfam" id="PF00155">
    <property type="entry name" value="Aminotran_1_2"/>
    <property type="match status" value="1"/>
</dbReference>
<organism evidence="11 12">
    <name type="scientific">Paenibacillus stellifer</name>
    <dbReference type="NCBI Taxonomy" id="169760"/>
    <lineage>
        <taxon>Bacteria</taxon>
        <taxon>Bacillati</taxon>
        <taxon>Bacillota</taxon>
        <taxon>Bacilli</taxon>
        <taxon>Bacillales</taxon>
        <taxon>Paenibacillaceae</taxon>
        <taxon>Paenibacillus</taxon>
    </lineage>
</organism>
<dbReference type="InterPro" id="IPR005861">
    <property type="entry name" value="HisP_aminotrans"/>
</dbReference>
<dbReference type="Gene3D" id="3.90.1150.10">
    <property type="entry name" value="Aspartate Aminotransferase, domain 1"/>
    <property type="match status" value="1"/>
</dbReference>
<evidence type="ECO:0000256" key="3">
    <source>
        <dbReference type="ARBA" id="ARBA00011738"/>
    </source>
</evidence>
<dbReference type="InterPro" id="IPR015422">
    <property type="entry name" value="PyrdxlP-dep_Trfase_small"/>
</dbReference>
<dbReference type="InterPro" id="IPR004839">
    <property type="entry name" value="Aminotransferase_I/II_large"/>
</dbReference>
<evidence type="ECO:0000256" key="5">
    <source>
        <dbReference type="ARBA" id="ARBA00022679"/>
    </source>
</evidence>
<dbReference type="SUPFAM" id="SSF53383">
    <property type="entry name" value="PLP-dependent transferases"/>
    <property type="match status" value="1"/>
</dbReference>
<evidence type="ECO:0000259" key="10">
    <source>
        <dbReference type="Pfam" id="PF00155"/>
    </source>
</evidence>
<dbReference type="GO" id="GO:0030170">
    <property type="term" value="F:pyridoxal phosphate binding"/>
    <property type="evidence" value="ECO:0007669"/>
    <property type="project" value="InterPro"/>
</dbReference>
<feature type="domain" description="Aminotransferase class I/classII large" evidence="10">
    <location>
        <begin position="26"/>
        <end position="347"/>
    </location>
</feature>
<keyword evidence="12" id="KW-1185">Reference proteome</keyword>
<keyword evidence="6 9" id="KW-0663">Pyridoxal phosphate</keyword>
<evidence type="ECO:0000313" key="11">
    <source>
        <dbReference type="EMBL" id="AIQ63565.1"/>
    </source>
</evidence>
<evidence type="ECO:0000313" key="12">
    <source>
        <dbReference type="Proteomes" id="UP000029507"/>
    </source>
</evidence>
<comment type="cofactor">
    <cofactor evidence="1 9">
        <name>pyridoxal 5'-phosphate</name>
        <dbReference type="ChEBI" id="CHEBI:597326"/>
    </cofactor>
</comment>
<name>A0A089LTW4_9BACL</name>
<dbReference type="HAMAP" id="MF_01023">
    <property type="entry name" value="HisC_aminotrans_2"/>
    <property type="match status" value="1"/>
</dbReference>
<evidence type="ECO:0000256" key="2">
    <source>
        <dbReference type="ARBA" id="ARBA00005011"/>
    </source>
</evidence>
<dbReference type="GO" id="GO:0000105">
    <property type="term" value="P:L-histidine biosynthetic process"/>
    <property type="evidence" value="ECO:0007669"/>
    <property type="project" value="UniProtKB-UniRule"/>
</dbReference>
<evidence type="ECO:0000256" key="7">
    <source>
        <dbReference type="ARBA" id="ARBA00023102"/>
    </source>
</evidence>
<dbReference type="EC" id="2.6.1.9" evidence="9"/>
<comment type="pathway">
    <text evidence="2 9">Amino-acid biosynthesis; L-histidine biosynthesis; L-histidine from 5-phospho-alpha-D-ribose 1-diphosphate: step 7/9.</text>
</comment>
<dbReference type="STRING" id="169760.PSTEL_11200"/>
<dbReference type="CDD" id="cd00609">
    <property type="entry name" value="AAT_like"/>
    <property type="match status" value="1"/>
</dbReference>
<dbReference type="InterPro" id="IPR015424">
    <property type="entry name" value="PyrdxlP-dep_Trfase"/>
</dbReference>
<dbReference type="Gene3D" id="3.40.640.10">
    <property type="entry name" value="Type I PLP-dependent aspartate aminotransferase-like (Major domain)"/>
    <property type="match status" value="1"/>
</dbReference>
<dbReference type="PANTHER" id="PTHR43643:SF3">
    <property type="entry name" value="HISTIDINOL-PHOSPHATE AMINOTRANSFERASE"/>
    <property type="match status" value="1"/>
</dbReference>
<dbReference type="KEGG" id="pste:PSTEL_11200"/>
<keyword evidence="5 9" id="KW-0808">Transferase</keyword>
<dbReference type="PROSITE" id="PS00599">
    <property type="entry name" value="AA_TRANSFER_CLASS_2"/>
    <property type="match status" value="1"/>
</dbReference>
<feature type="modified residue" description="N6-(pyridoxal phosphate)lysine" evidence="9">
    <location>
        <position position="210"/>
    </location>
</feature>
<protein>
    <recommendedName>
        <fullName evidence="9">Histidinol-phosphate aminotransferase</fullName>
        <ecNumber evidence="9">2.6.1.9</ecNumber>
    </recommendedName>
    <alternativeName>
        <fullName evidence="9">Imidazole acetol-phosphate transaminase</fullName>
    </alternativeName>
</protein>
<dbReference type="InterPro" id="IPR001917">
    <property type="entry name" value="Aminotrans_II_pyridoxalP_BS"/>
</dbReference>
<accession>A0A089LTW4</accession>
<dbReference type="PANTHER" id="PTHR43643">
    <property type="entry name" value="HISTIDINOL-PHOSPHATE AMINOTRANSFERASE 2"/>
    <property type="match status" value="1"/>
</dbReference>
<evidence type="ECO:0000256" key="1">
    <source>
        <dbReference type="ARBA" id="ARBA00001933"/>
    </source>
</evidence>
<evidence type="ECO:0000256" key="4">
    <source>
        <dbReference type="ARBA" id="ARBA00022576"/>
    </source>
</evidence>
<evidence type="ECO:0000256" key="8">
    <source>
        <dbReference type="ARBA" id="ARBA00047481"/>
    </source>
</evidence>
<comment type="catalytic activity">
    <reaction evidence="8 9">
        <text>L-histidinol phosphate + 2-oxoglutarate = 3-(imidazol-4-yl)-2-oxopropyl phosphate + L-glutamate</text>
        <dbReference type="Rhea" id="RHEA:23744"/>
        <dbReference type="ChEBI" id="CHEBI:16810"/>
        <dbReference type="ChEBI" id="CHEBI:29985"/>
        <dbReference type="ChEBI" id="CHEBI:57766"/>
        <dbReference type="ChEBI" id="CHEBI:57980"/>
        <dbReference type="EC" id="2.6.1.9"/>
    </reaction>
</comment>
<dbReference type="AlphaFoldDB" id="A0A089LTW4"/>